<dbReference type="InterPro" id="IPR045713">
    <property type="entry name" value="DUF6069"/>
</dbReference>
<feature type="transmembrane region" description="Helical" evidence="1">
    <location>
        <begin position="100"/>
        <end position="118"/>
    </location>
</feature>
<feature type="transmembrane region" description="Helical" evidence="1">
    <location>
        <begin position="25"/>
        <end position="48"/>
    </location>
</feature>
<proteinExistence type="predicted"/>
<dbReference type="AlphaFoldDB" id="A0A6J7S822"/>
<keyword evidence="1" id="KW-0472">Membrane</keyword>
<dbReference type="EMBL" id="CAFBMC010000108">
    <property type="protein sequence ID" value="CAB4909536.1"/>
    <property type="molecule type" value="Genomic_DNA"/>
</dbReference>
<dbReference type="EMBL" id="CAFBPZ010000026">
    <property type="protein sequence ID" value="CAB5037062.1"/>
    <property type="molecule type" value="Genomic_DNA"/>
</dbReference>
<reference evidence="3" key="1">
    <citation type="submission" date="2020-05" db="EMBL/GenBank/DDBJ databases">
        <authorList>
            <person name="Chiriac C."/>
            <person name="Salcher M."/>
            <person name="Ghai R."/>
            <person name="Kavagutti S V."/>
        </authorList>
    </citation>
    <scope>NUCLEOTIDE SEQUENCE</scope>
</reference>
<dbReference type="Pfam" id="PF19545">
    <property type="entry name" value="DUF6069"/>
    <property type="match status" value="1"/>
</dbReference>
<name>A0A6J7S822_9ZZZZ</name>
<keyword evidence="1" id="KW-1133">Transmembrane helix</keyword>
<sequence length="169" mass="18145">MSSRPWLRSVTPIAPPAAENPTWRFLVYAGIVTGAWSGLLSLVIYAIGRVCGVPFMASQGQGDSVGQILWLAPLLIPVLVAIVGALLSVLVLGRNHARHIVFWSGSLVALISIAGPVMQPDAVLWSTRILLLCMHAITWFLVVPQLARIVGDSEPQASEVRVYNVGSNL</sequence>
<organism evidence="3">
    <name type="scientific">freshwater metagenome</name>
    <dbReference type="NCBI Taxonomy" id="449393"/>
    <lineage>
        <taxon>unclassified sequences</taxon>
        <taxon>metagenomes</taxon>
        <taxon>ecological metagenomes</taxon>
    </lineage>
</organism>
<accession>A0A6J7S822</accession>
<feature type="transmembrane region" description="Helical" evidence="1">
    <location>
        <begin position="68"/>
        <end position="93"/>
    </location>
</feature>
<evidence type="ECO:0000313" key="2">
    <source>
        <dbReference type="EMBL" id="CAB4909536.1"/>
    </source>
</evidence>
<gene>
    <name evidence="2" type="ORF">UFOPK3495_01490</name>
    <name evidence="3" type="ORF">UFOPK4237_00571</name>
</gene>
<keyword evidence="1" id="KW-0812">Transmembrane</keyword>
<feature type="transmembrane region" description="Helical" evidence="1">
    <location>
        <begin position="124"/>
        <end position="143"/>
    </location>
</feature>
<evidence type="ECO:0000313" key="3">
    <source>
        <dbReference type="EMBL" id="CAB5037062.1"/>
    </source>
</evidence>
<evidence type="ECO:0000256" key="1">
    <source>
        <dbReference type="SAM" id="Phobius"/>
    </source>
</evidence>
<protein>
    <submittedName>
        <fullName evidence="3">Unannotated protein</fullName>
    </submittedName>
</protein>